<proteinExistence type="predicted"/>
<evidence type="ECO:0008006" key="3">
    <source>
        <dbReference type="Google" id="ProtNLM"/>
    </source>
</evidence>
<name>A0ABT3ZE59_9HYPH</name>
<reference evidence="1" key="1">
    <citation type="submission" date="2022-10" db="EMBL/GenBank/DDBJ databases">
        <title>Hoeflea sp. G2-23, isolated from marine algae.</title>
        <authorList>
            <person name="Kristyanto S."/>
            <person name="Kim J.M."/>
            <person name="Jeon C.O."/>
        </authorList>
    </citation>
    <scope>NUCLEOTIDE SEQUENCE</scope>
    <source>
        <strain evidence="1">G2-23</strain>
    </source>
</reference>
<dbReference type="Proteomes" id="UP001073227">
    <property type="component" value="Unassembled WGS sequence"/>
</dbReference>
<evidence type="ECO:0000313" key="1">
    <source>
        <dbReference type="EMBL" id="MCY0150084.1"/>
    </source>
</evidence>
<protein>
    <recommendedName>
        <fullName evidence="3">Amidohydrolase-related domain-containing protein</fullName>
    </recommendedName>
</protein>
<keyword evidence="2" id="KW-1185">Reference proteome</keyword>
<evidence type="ECO:0000313" key="2">
    <source>
        <dbReference type="Proteomes" id="UP001073227"/>
    </source>
</evidence>
<sequence>MCPARAQVEILTDILAPMGADVIDAVFYGNAARLYRLTYLPARPLQG</sequence>
<gene>
    <name evidence="1" type="ORF">OEG84_20850</name>
</gene>
<dbReference type="EMBL" id="JAOVZR010000001">
    <property type="protein sequence ID" value="MCY0150084.1"/>
    <property type="molecule type" value="Genomic_DNA"/>
</dbReference>
<comment type="caution">
    <text evidence="1">The sequence shown here is derived from an EMBL/GenBank/DDBJ whole genome shotgun (WGS) entry which is preliminary data.</text>
</comment>
<accession>A0ABT3ZE59</accession>
<dbReference type="RefSeq" id="WP_267655521.1">
    <property type="nucleotide sequence ID" value="NZ_JAOVZR010000001.1"/>
</dbReference>
<organism evidence="1 2">
    <name type="scientific">Hoeflea algicola</name>
    <dbReference type="NCBI Taxonomy" id="2983763"/>
    <lineage>
        <taxon>Bacteria</taxon>
        <taxon>Pseudomonadati</taxon>
        <taxon>Pseudomonadota</taxon>
        <taxon>Alphaproteobacteria</taxon>
        <taxon>Hyphomicrobiales</taxon>
        <taxon>Rhizobiaceae</taxon>
        <taxon>Hoeflea</taxon>
    </lineage>
</organism>